<dbReference type="RefSeq" id="WP_262950134.1">
    <property type="nucleotide sequence ID" value="NZ_AP028127.1"/>
</dbReference>
<protein>
    <recommendedName>
        <fullName evidence="3">TIGR02646 family protein</fullName>
    </recommendedName>
</protein>
<gene>
    <name evidence="1" type="ORF">T23_16870</name>
</gene>
<proteinExistence type="predicted"/>
<dbReference type="EMBL" id="AP028127">
    <property type="protein sequence ID" value="BEH91585.1"/>
    <property type="molecule type" value="Genomic_DNA"/>
</dbReference>
<dbReference type="Gene3D" id="1.10.30.50">
    <property type="match status" value="1"/>
</dbReference>
<reference evidence="1" key="1">
    <citation type="journal article" date="2024" name="Int. J. Syst. Evol. Microbiol.">
        <title>Turicibacter faecis sp. nov., isolated from faeces of heart failure mouse model.</title>
        <authorList>
            <person name="Imamura Y."/>
            <person name="Motooka D."/>
            <person name="Nakajima Y."/>
            <person name="Ito S."/>
            <person name="Kitakaze M."/>
            <person name="Iida T."/>
            <person name="Nakamura S."/>
        </authorList>
    </citation>
    <scope>NUCLEOTIDE SEQUENCE</scope>
    <source>
        <strain evidence="1">TC023</strain>
    </source>
</reference>
<evidence type="ECO:0000313" key="2">
    <source>
        <dbReference type="Proteomes" id="UP001432099"/>
    </source>
</evidence>
<dbReference type="Proteomes" id="UP001432099">
    <property type="component" value="Chromosome"/>
</dbReference>
<sequence length="210" mass="24390">MIEIKKGKSPNFLIKYGKEPLFETLTSEDKATLRSHLLNDQGYLCAYCMCRIKGENDTKIEHYEPRNRKNQLAYRNLLIVCRGNEGEPERKTTCDTKKKNKAIYVDPQNVNHIRTLSYTREGFIKSSDAQIDEDLNKTLNLNEARLLSVRKAAIRRLEKCLHGKSEKEVIGTLKKAKKKYETLNKNGQYEPYVGTILHWINKKLRQKGCL</sequence>
<evidence type="ECO:0008006" key="3">
    <source>
        <dbReference type="Google" id="ProtNLM"/>
    </source>
</evidence>
<accession>A0ABM8IQD5</accession>
<evidence type="ECO:0000313" key="1">
    <source>
        <dbReference type="EMBL" id="BEH91585.1"/>
    </source>
</evidence>
<name>A0ABM8IQD5_9FIRM</name>
<keyword evidence="2" id="KW-1185">Reference proteome</keyword>
<organism evidence="1 2">
    <name type="scientific">Turicibacter faecis</name>
    <dbReference type="NCBI Taxonomy" id="2963365"/>
    <lineage>
        <taxon>Bacteria</taxon>
        <taxon>Bacillati</taxon>
        <taxon>Bacillota</taxon>
        <taxon>Erysipelotrichia</taxon>
        <taxon>Erysipelotrichales</taxon>
        <taxon>Turicibacteraceae</taxon>
        <taxon>Turicibacter</taxon>
    </lineage>
</organism>